<dbReference type="RefSeq" id="WP_307227548.1">
    <property type="nucleotide sequence ID" value="NZ_JAUSTT010000005.1"/>
</dbReference>
<dbReference type="Proteomes" id="UP001223586">
    <property type="component" value="Unassembled WGS sequence"/>
</dbReference>
<comment type="caution">
    <text evidence="2">The sequence shown here is derived from an EMBL/GenBank/DDBJ whole genome shotgun (WGS) entry which is preliminary data.</text>
</comment>
<keyword evidence="3" id="KW-1185">Reference proteome</keyword>
<organism evidence="2 3">
    <name type="scientific">Bacillus chungangensis</name>
    <dbReference type="NCBI Taxonomy" id="587633"/>
    <lineage>
        <taxon>Bacteria</taxon>
        <taxon>Bacillati</taxon>
        <taxon>Bacillota</taxon>
        <taxon>Bacilli</taxon>
        <taxon>Bacillales</taxon>
        <taxon>Bacillaceae</taxon>
        <taxon>Bacillus</taxon>
    </lineage>
</organism>
<reference evidence="2 3" key="1">
    <citation type="submission" date="2023-07" db="EMBL/GenBank/DDBJ databases">
        <title>Genomic Encyclopedia of Type Strains, Phase IV (KMG-IV): sequencing the most valuable type-strain genomes for metagenomic binning, comparative biology and taxonomic classification.</title>
        <authorList>
            <person name="Goeker M."/>
        </authorList>
    </citation>
    <scope>NUCLEOTIDE SEQUENCE [LARGE SCALE GENOMIC DNA]</scope>
    <source>
        <strain evidence="2 3">DSM 23837</strain>
    </source>
</reference>
<evidence type="ECO:0000313" key="2">
    <source>
        <dbReference type="EMBL" id="MDQ0175323.1"/>
    </source>
</evidence>
<accession>A0ABT9WQ95</accession>
<protein>
    <submittedName>
        <fullName evidence="2">Membrane protein YkoI</fullName>
    </submittedName>
</protein>
<proteinExistence type="predicted"/>
<gene>
    <name evidence="2" type="ORF">J2S08_001157</name>
</gene>
<keyword evidence="1" id="KW-0732">Signal</keyword>
<evidence type="ECO:0000256" key="1">
    <source>
        <dbReference type="SAM" id="SignalP"/>
    </source>
</evidence>
<name>A0ABT9WQ95_9BACI</name>
<evidence type="ECO:0000313" key="3">
    <source>
        <dbReference type="Proteomes" id="UP001223586"/>
    </source>
</evidence>
<sequence>MKPTKKILTSILALSVLSATPVLGTEFETGTRVSAAEVNKVLDITKVDQKYVNAANKAIEQHGNGKAFKLDKVEKMDNRYVFQTKMSEDFLRSDAYVHVDAKTGEVIHINLTFKVAEITGNYKKYLESAQSAVKKINSKSTFQVNELNYFWNKGEKQFRFYGDDKDSKYQQSITLEAETNKVLGYRINFKPTDVDKRIISAAEKAVKIIPNTTLEPFTRAIKVKFNESEEERWVVGKIIEITNNYGSTYVNEKESTFATIGEKSGKVYEVNVPGEPQNEKNQLTNEQIVAIAKPVVQEVLGVDLSNYKPNADSQWGVYQFSSPGKETIRIGIHNNGHLHSIELAGQSNWR</sequence>
<feature type="chain" id="PRO_5046666564" evidence="1">
    <location>
        <begin position="25"/>
        <end position="350"/>
    </location>
</feature>
<feature type="signal peptide" evidence="1">
    <location>
        <begin position="1"/>
        <end position="24"/>
    </location>
</feature>
<dbReference type="EMBL" id="JAUSTT010000005">
    <property type="protein sequence ID" value="MDQ0175323.1"/>
    <property type="molecule type" value="Genomic_DNA"/>
</dbReference>